<dbReference type="Proteomes" id="UP000525652">
    <property type="component" value="Unassembled WGS sequence"/>
</dbReference>
<gene>
    <name evidence="1" type="ORF">H5P30_08680</name>
</gene>
<accession>A0A7X1E5Q8</accession>
<sequence length="99" mass="11162">MNLYLFNPHPAWKGGQGAVAIAARDFQRAEGIAMREAKKRGVPGVSFSILVEEVEPRAAEGYWVEVERYRDVEDIERLVFFQFGDQEDSEADPSMPKSA</sequence>
<dbReference type="AlphaFoldDB" id="A0A7X1E5Q8"/>
<name>A0A7X1E5Q8_9BACT</name>
<proteinExistence type="predicted"/>
<dbReference type="EMBL" id="JACHVA010000076">
    <property type="protein sequence ID" value="MBC2601852.1"/>
    <property type="molecule type" value="Genomic_DNA"/>
</dbReference>
<comment type="caution">
    <text evidence="1">The sequence shown here is derived from an EMBL/GenBank/DDBJ whole genome shotgun (WGS) entry which is preliminary data.</text>
</comment>
<dbReference type="RefSeq" id="WP_185692555.1">
    <property type="nucleotide sequence ID" value="NZ_JACHVA010000076.1"/>
</dbReference>
<organism evidence="1 2">
    <name type="scientific">Puniceicoccus vermicola</name>
    <dbReference type="NCBI Taxonomy" id="388746"/>
    <lineage>
        <taxon>Bacteria</taxon>
        <taxon>Pseudomonadati</taxon>
        <taxon>Verrucomicrobiota</taxon>
        <taxon>Opitutia</taxon>
        <taxon>Puniceicoccales</taxon>
        <taxon>Puniceicoccaceae</taxon>
        <taxon>Puniceicoccus</taxon>
    </lineage>
</organism>
<evidence type="ECO:0000313" key="2">
    <source>
        <dbReference type="Proteomes" id="UP000525652"/>
    </source>
</evidence>
<keyword evidence="2" id="KW-1185">Reference proteome</keyword>
<protein>
    <submittedName>
        <fullName evidence="1">Uncharacterized protein</fullName>
    </submittedName>
</protein>
<reference evidence="1 2" key="1">
    <citation type="submission" date="2020-07" db="EMBL/GenBank/DDBJ databases">
        <authorList>
            <person name="Feng X."/>
        </authorList>
    </citation>
    <scope>NUCLEOTIDE SEQUENCE [LARGE SCALE GENOMIC DNA]</scope>
    <source>
        <strain evidence="1 2">JCM14086</strain>
    </source>
</reference>
<evidence type="ECO:0000313" key="1">
    <source>
        <dbReference type="EMBL" id="MBC2601852.1"/>
    </source>
</evidence>